<reference evidence="2 3" key="1">
    <citation type="journal article" date="2014" name="Nat. Genet.">
        <title>Genome sequence of the hot pepper provides insights into the evolution of pungency in Capsicum species.</title>
        <authorList>
            <person name="Kim S."/>
            <person name="Park M."/>
            <person name="Yeom S.I."/>
            <person name="Kim Y.M."/>
            <person name="Lee J.M."/>
            <person name="Lee H.A."/>
            <person name="Seo E."/>
            <person name="Choi J."/>
            <person name="Cheong K."/>
            <person name="Kim K.T."/>
            <person name="Jung K."/>
            <person name="Lee G.W."/>
            <person name="Oh S.K."/>
            <person name="Bae C."/>
            <person name="Kim S.B."/>
            <person name="Lee H.Y."/>
            <person name="Kim S.Y."/>
            <person name="Kim M.S."/>
            <person name="Kang B.C."/>
            <person name="Jo Y.D."/>
            <person name="Yang H.B."/>
            <person name="Jeong H.J."/>
            <person name="Kang W.H."/>
            <person name="Kwon J.K."/>
            <person name="Shin C."/>
            <person name="Lim J.Y."/>
            <person name="Park J.H."/>
            <person name="Huh J.H."/>
            <person name="Kim J.S."/>
            <person name="Kim B.D."/>
            <person name="Cohen O."/>
            <person name="Paran I."/>
            <person name="Suh M.C."/>
            <person name="Lee S.B."/>
            <person name="Kim Y.K."/>
            <person name="Shin Y."/>
            <person name="Noh S.J."/>
            <person name="Park J."/>
            <person name="Seo Y.S."/>
            <person name="Kwon S.Y."/>
            <person name="Kim H.A."/>
            <person name="Park J.M."/>
            <person name="Kim H.J."/>
            <person name="Choi S.B."/>
            <person name="Bosland P.W."/>
            <person name="Reeves G."/>
            <person name="Jo S.H."/>
            <person name="Lee B.W."/>
            <person name="Cho H.T."/>
            <person name="Choi H.S."/>
            <person name="Lee M.S."/>
            <person name="Yu Y."/>
            <person name="Do Choi Y."/>
            <person name="Park B.S."/>
            <person name="van Deynze A."/>
            <person name="Ashrafi H."/>
            <person name="Hill T."/>
            <person name="Kim W.T."/>
            <person name="Pai H.S."/>
            <person name="Ahn H.K."/>
            <person name="Yeam I."/>
            <person name="Giovannoni J.J."/>
            <person name="Rose J.K."/>
            <person name="Sorensen I."/>
            <person name="Lee S.J."/>
            <person name="Kim R.W."/>
            <person name="Choi I.Y."/>
            <person name="Choi B.S."/>
            <person name="Lim J.S."/>
            <person name="Lee Y.H."/>
            <person name="Choi D."/>
        </authorList>
    </citation>
    <scope>NUCLEOTIDE SEQUENCE [LARGE SCALE GENOMIC DNA]</scope>
    <source>
        <strain evidence="3">cv. CM334</strain>
    </source>
</reference>
<sequence>MNLNKFLHFFIVLRTVNLISLPFELKKFGVEECYLSDSLSGITRLPNLQNLSLSHVVVQRGEFNMEEVTFENLKFLTLDKEEEEESVELLGIVAVAAGTWAKLKEWVFCDSKDSGIGDGISVEGVGMVVDFKVSSLELSLLRAGLLRSRLVPLLIVEATILPVRLVWVTLFYREVILTDIHYVRYHSVPHLVPLRRKPHIGERYHTLAREYNLAE</sequence>
<accession>A0A2G2ZIM3</accession>
<feature type="signal peptide" evidence="1">
    <location>
        <begin position="1"/>
        <end position="18"/>
    </location>
</feature>
<keyword evidence="1" id="KW-0732">Signal</keyword>
<name>A0A2G2ZIM3_CAPAN</name>
<reference evidence="2 3" key="2">
    <citation type="journal article" date="2017" name="Genome Biol.">
        <title>New reference genome sequences of hot pepper reveal the massive evolution of plant disease-resistance genes by retroduplication.</title>
        <authorList>
            <person name="Kim S."/>
            <person name="Park J."/>
            <person name="Yeom S.I."/>
            <person name="Kim Y.M."/>
            <person name="Seo E."/>
            <person name="Kim K.T."/>
            <person name="Kim M.S."/>
            <person name="Lee J.M."/>
            <person name="Cheong K."/>
            <person name="Shin H.S."/>
            <person name="Kim S.B."/>
            <person name="Han K."/>
            <person name="Lee J."/>
            <person name="Park M."/>
            <person name="Lee H.A."/>
            <person name="Lee H.Y."/>
            <person name="Lee Y."/>
            <person name="Oh S."/>
            <person name="Lee J.H."/>
            <person name="Choi E."/>
            <person name="Choi E."/>
            <person name="Lee S.E."/>
            <person name="Jeon J."/>
            <person name="Kim H."/>
            <person name="Choi G."/>
            <person name="Song H."/>
            <person name="Lee J."/>
            <person name="Lee S.C."/>
            <person name="Kwon J.K."/>
            <person name="Lee H.Y."/>
            <person name="Koo N."/>
            <person name="Hong Y."/>
            <person name="Kim R.W."/>
            <person name="Kang W.H."/>
            <person name="Huh J.H."/>
            <person name="Kang B.C."/>
            <person name="Yang T.J."/>
            <person name="Lee Y.H."/>
            <person name="Bennetzen J.L."/>
            <person name="Choi D."/>
        </authorList>
    </citation>
    <scope>NUCLEOTIDE SEQUENCE [LARGE SCALE GENOMIC DNA]</scope>
    <source>
        <strain evidence="3">cv. CM334</strain>
    </source>
</reference>
<keyword evidence="3" id="KW-1185">Reference proteome</keyword>
<dbReference type="Gramene" id="PHT81823">
    <property type="protein sequence ID" value="PHT81823"/>
    <property type="gene ID" value="T459_14838"/>
</dbReference>
<organism evidence="2 3">
    <name type="scientific">Capsicum annuum</name>
    <name type="common">Capsicum pepper</name>
    <dbReference type="NCBI Taxonomy" id="4072"/>
    <lineage>
        <taxon>Eukaryota</taxon>
        <taxon>Viridiplantae</taxon>
        <taxon>Streptophyta</taxon>
        <taxon>Embryophyta</taxon>
        <taxon>Tracheophyta</taxon>
        <taxon>Spermatophyta</taxon>
        <taxon>Magnoliopsida</taxon>
        <taxon>eudicotyledons</taxon>
        <taxon>Gunneridae</taxon>
        <taxon>Pentapetalae</taxon>
        <taxon>asterids</taxon>
        <taxon>lamiids</taxon>
        <taxon>Solanales</taxon>
        <taxon>Solanaceae</taxon>
        <taxon>Solanoideae</taxon>
        <taxon>Capsiceae</taxon>
        <taxon>Capsicum</taxon>
    </lineage>
</organism>
<protein>
    <submittedName>
        <fullName evidence="2">Uncharacterized protein</fullName>
    </submittedName>
</protein>
<dbReference type="EMBL" id="AYRZ02000005">
    <property type="protein sequence ID" value="PHT81823.1"/>
    <property type="molecule type" value="Genomic_DNA"/>
</dbReference>
<evidence type="ECO:0000313" key="2">
    <source>
        <dbReference type="EMBL" id="PHT81823.1"/>
    </source>
</evidence>
<gene>
    <name evidence="2" type="ORF">T459_14838</name>
</gene>
<comment type="caution">
    <text evidence="2">The sequence shown here is derived from an EMBL/GenBank/DDBJ whole genome shotgun (WGS) entry which is preliminary data.</text>
</comment>
<proteinExistence type="predicted"/>
<feature type="chain" id="PRO_5013626209" evidence="1">
    <location>
        <begin position="19"/>
        <end position="215"/>
    </location>
</feature>
<dbReference type="AlphaFoldDB" id="A0A2G2ZIM3"/>
<dbReference type="Proteomes" id="UP000222542">
    <property type="component" value="Unassembled WGS sequence"/>
</dbReference>
<evidence type="ECO:0000313" key="3">
    <source>
        <dbReference type="Proteomes" id="UP000222542"/>
    </source>
</evidence>
<evidence type="ECO:0000256" key="1">
    <source>
        <dbReference type="SAM" id="SignalP"/>
    </source>
</evidence>